<evidence type="ECO:0000313" key="21">
    <source>
        <dbReference type="Proteomes" id="UP001210261"/>
    </source>
</evidence>
<reference evidence="20 21" key="1">
    <citation type="submission" date="2023-01" db="EMBL/GenBank/DDBJ databases">
        <title>Description of Helicobacter ibis sp. nov. isolated from faecal droppings of black-faced ibis (Theristicus melanopis).</title>
        <authorList>
            <person name="Lopez-Cantillo M."/>
            <person name="Vidal-Veuthey B."/>
            <person name="Mella A."/>
            <person name="De La Haba R."/>
            <person name="Collado L."/>
        </authorList>
    </citation>
    <scope>NUCLEOTIDE SEQUENCE [LARGE SCALE GENOMIC DNA]</scope>
    <source>
        <strain evidence="20 21">A82</strain>
    </source>
</reference>
<dbReference type="Pfam" id="PF01148">
    <property type="entry name" value="CTP_transf_1"/>
    <property type="match status" value="1"/>
</dbReference>
<keyword evidence="15 19" id="KW-0472">Membrane</keyword>
<organism evidence="20 21">
    <name type="scientific">Helicobacter ibis</name>
    <dbReference type="NCBI Taxonomy" id="2962633"/>
    <lineage>
        <taxon>Bacteria</taxon>
        <taxon>Pseudomonadati</taxon>
        <taxon>Campylobacterota</taxon>
        <taxon>Epsilonproteobacteria</taxon>
        <taxon>Campylobacterales</taxon>
        <taxon>Helicobacteraceae</taxon>
        <taxon>Helicobacter</taxon>
    </lineage>
</organism>
<keyword evidence="9" id="KW-0444">Lipid biosynthesis</keyword>
<evidence type="ECO:0000256" key="11">
    <source>
        <dbReference type="ARBA" id="ARBA00022692"/>
    </source>
</evidence>
<evidence type="ECO:0000256" key="1">
    <source>
        <dbReference type="ARBA" id="ARBA00001698"/>
    </source>
</evidence>
<evidence type="ECO:0000256" key="4">
    <source>
        <dbReference type="ARBA" id="ARBA00005189"/>
    </source>
</evidence>
<feature type="transmembrane region" description="Helical" evidence="19">
    <location>
        <begin position="126"/>
        <end position="149"/>
    </location>
</feature>
<dbReference type="PANTHER" id="PTHR46382:SF1">
    <property type="entry name" value="PHOSPHATIDATE CYTIDYLYLTRANSFERASE"/>
    <property type="match status" value="1"/>
</dbReference>
<accession>A0ABT4VG91</accession>
<evidence type="ECO:0000256" key="13">
    <source>
        <dbReference type="ARBA" id="ARBA00022989"/>
    </source>
</evidence>
<keyword evidence="12 18" id="KW-0548">Nucleotidyltransferase</keyword>
<evidence type="ECO:0000256" key="3">
    <source>
        <dbReference type="ARBA" id="ARBA00005119"/>
    </source>
</evidence>
<dbReference type="PROSITE" id="PS01315">
    <property type="entry name" value="CDS"/>
    <property type="match status" value="1"/>
</dbReference>
<evidence type="ECO:0000256" key="8">
    <source>
        <dbReference type="ARBA" id="ARBA00022475"/>
    </source>
</evidence>
<dbReference type="Proteomes" id="UP001210261">
    <property type="component" value="Unassembled WGS sequence"/>
</dbReference>
<evidence type="ECO:0000256" key="15">
    <source>
        <dbReference type="ARBA" id="ARBA00023136"/>
    </source>
</evidence>
<feature type="transmembrane region" description="Helical" evidence="19">
    <location>
        <begin position="12"/>
        <end position="45"/>
    </location>
</feature>
<keyword evidence="14" id="KW-0443">Lipid metabolism</keyword>
<evidence type="ECO:0000256" key="19">
    <source>
        <dbReference type="SAM" id="Phobius"/>
    </source>
</evidence>
<gene>
    <name evidence="20" type="ORF">PF021_08130</name>
</gene>
<dbReference type="EC" id="2.7.7.41" evidence="6 18"/>
<sequence length="257" mass="28656">MFAKFESTKIYTALFMLVVTIVVLFFHSPFLIFSVLGILFIIGFIEAYKLYVKQTAGILFISLAVISWLSMYALESMEFIFVVLVVLASIQSYTKRGSIQQAMPFIYPAIPFCFLYFLYIDYSIFALVWLVVIVALTDSFAYFGGRSFGGKFFANKVFCQTSPNKTKEGVLIGVLVSTFISTIVGLGLCGFFSALFISFVVSVASVFGDLYESYLKRRADVKDSGSLFPGHGGVLDRLDGYFFGGIILYFLLNVLKG</sequence>
<feature type="transmembrane region" description="Helical" evidence="19">
    <location>
        <begin position="238"/>
        <end position="255"/>
    </location>
</feature>
<dbReference type="GO" id="GO:0004605">
    <property type="term" value="F:phosphatidate cytidylyltransferase activity"/>
    <property type="evidence" value="ECO:0007669"/>
    <property type="project" value="UniProtKB-EC"/>
</dbReference>
<keyword evidence="13 19" id="KW-1133">Transmembrane helix</keyword>
<evidence type="ECO:0000256" key="16">
    <source>
        <dbReference type="ARBA" id="ARBA00023209"/>
    </source>
</evidence>
<evidence type="ECO:0000313" key="20">
    <source>
        <dbReference type="EMBL" id="MDA3969627.1"/>
    </source>
</evidence>
<evidence type="ECO:0000256" key="18">
    <source>
        <dbReference type="RuleBase" id="RU003938"/>
    </source>
</evidence>
<feature type="transmembrane region" description="Helical" evidence="19">
    <location>
        <begin position="170"/>
        <end position="201"/>
    </location>
</feature>
<dbReference type="PANTHER" id="PTHR46382">
    <property type="entry name" value="PHOSPHATIDATE CYTIDYLYLTRANSFERASE"/>
    <property type="match status" value="1"/>
</dbReference>
<dbReference type="InterPro" id="IPR000374">
    <property type="entry name" value="PC_trans"/>
</dbReference>
<evidence type="ECO:0000256" key="17">
    <source>
        <dbReference type="ARBA" id="ARBA00023264"/>
    </source>
</evidence>
<evidence type="ECO:0000256" key="12">
    <source>
        <dbReference type="ARBA" id="ARBA00022695"/>
    </source>
</evidence>
<evidence type="ECO:0000256" key="7">
    <source>
        <dbReference type="ARBA" id="ARBA00019373"/>
    </source>
</evidence>
<comment type="catalytic activity">
    <reaction evidence="1 18">
        <text>a 1,2-diacyl-sn-glycero-3-phosphate + CTP + H(+) = a CDP-1,2-diacyl-sn-glycerol + diphosphate</text>
        <dbReference type="Rhea" id="RHEA:16229"/>
        <dbReference type="ChEBI" id="CHEBI:15378"/>
        <dbReference type="ChEBI" id="CHEBI:33019"/>
        <dbReference type="ChEBI" id="CHEBI:37563"/>
        <dbReference type="ChEBI" id="CHEBI:58332"/>
        <dbReference type="ChEBI" id="CHEBI:58608"/>
        <dbReference type="EC" id="2.7.7.41"/>
    </reaction>
</comment>
<feature type="transmembrane region" description="Helical" evidence="19">
    <location>
        <begin position="102"/>
        <end position="120"/>
    </location>
</feature>
<feature type="transmembrane region" description="Helical" evidence="19">
    <location>
        <begin position="57"/>
        <end position="90"/>
    </location>
</feature>
<comment type="pathway">
    <text evidence="4">Lipid metabolism.</text>
</comment>
<keyword evidence="21" id="KW-1185">Reference proteome</keyword>
<evidence type="ECO:0000256" key="9">
    <source>
        <dbReference type="ARBA" id="ARBA00022516"/>
    </source>
</evidence>
<proteinExistence type="inferred from homology"/>
<name>A0ABT4VG91_9HELI</name>
<evidence type="ECO:0000256" key="2">
    <source>
        <dbReference type="ARBA" id="ARBA00004651"/>
    </source>
</evidence>
<keyword evidence="10 18" id="KW-0808">Transferase</keyword>
<keyword evidence="17" id="KW-1208">Phospholipid metabolism</keyword>
<comment type="similarity">
    <text evidence="5 18">Belongs to the CDS family.</text>
</comment>
<comment type="pathway">
    <text evidence="3 18">Phospholipid metabolism; CDP-diacylglycerol biosynthesis; CDP-diacylglycerol from sn-glycerol 3-phosphate: step 3/3.</text>
</comment>
<keyword evidence="11 18" id="KW-0812">Transmembrane</keyword>
<dbReference type="RefSeq" id="WP_271021988.1">
    <property type="nucleotide sequence ID" value="NZ_JAQHXR010000007.1"/>
</dbReference>
<evidence type="ECO:0000256" key="14">
    <source>
        <dbReference type="ARBA" id="ARBA00023098"/>
    </source>
</evidence>
<evidence type="ECO:0000256" key="10">
    <source>
        <dbReference type="ARBA" id="ARBA00022679"/>
    </source>
</evidence>
<comment type="subcellular location">
    <subcellularLocation>
        <location evidence="2">Cell membrane</location>
        <topology evidence="2">Multi-pass membrane protein</topology>
    </subcellularLocation>
</comment>
<evidence type="ECO:0000256" key="6">
    <source>
        <dbReference type="ARBA" id="ARBA00012487"/>
    </source>
</evidence>
<comment type="caution">
    <text evidence="20">The sequence shown here is derived from an EMBL/GenBank/DDBJ whole genome shotgun (WGS) entry which is preliminary data.</text>
</comment>
<keyword evidence="16" id="KW-0594">Phospholipid biosynthesis</keyword>
<keyword evidence="8" id="KW-1003">Cell membrane</keyword>
<evidence type="ECO:0000256" key="5">
    <source>
        <dbReference type="ARBA" id="ARBA00010185"/>
    </source>
</evidence>
<protein>
    <recommendedName>
        <fullName evidence="7 18">Phosphatidate cytidylyltransferase</fullName>
        <ecNumber evidence="6 18">2.7.7.41</ecNumber>
    </recommendedName>
</protein>
<dbReference type="EMBL" id="JAQHXR010000007">
    <property type="protein sequence ID" value="MDA3969627.1"/>
    <property type="molecule type" value="Genomic_DNA"/>
</dbReference>